<evidence type="ECO:0000256" key="2">
    <source>
        <dbReference type="ARBA" id="ARBA00004906"/>
    </source>
</evidence>
<dbReference type="GO" id="GO:0005634">
    <property type="term" value="C:nucleus"/>
    <property type="evidence" value="ECO:0007669"/>
    <property type="project" value="UniProtKB-SubCell"/>
</dbReference>
<comment type="subcellular location">
    <subcellularLocation>
        <location evidence="1">Nucleus</location>
    </subcellularLocation>
</comment>
<sequence length="373" mass="42928">MYFPQSSEYEEELVFSGTPVSGKHYEWQLSNGHEWQTIDHDHVIETHYCQPGAKGITINTIQGKVFIDFDKLQTQNSALKVQRLSFVPQGQTEDVGWYYRDDQLWREYGSQGSSMLASSVSSRDVESQFALNPQGRFNFTVGTTGYTLDFSTMIQTNSITGLRRNVRRRPKFTSNTGSLYSTSVLPMASSSQPADGGYMWEFMGDEGEWTEYQAHICSFDSAAIETQYQLNPQGQLHFNINRYSYTLDFSRMCQVNNQIGTRRAVRRILKNWSQQGGRSGDTFHYETRTSKILVSEATPRWQFQDIGGVWKDYSKKYRHCSVSSQDIELQYQQNPSGSMCFTAKNFSYELNFSAMTQRNLSTYTTRSVRRLAQ</sequence>
<comment type="similarity">
    <text evidence="4">Belongs to the ARTD/PARP family.</text>
</comment>
<dbReference type="PANTHER" id="PTHR45740">
    <property type="entry name" value="POLY [ADP-RIBOSE] POLYMERASE"/>
    <property type="match status" value="1"/>
</dbReference>
<dbReference type="GO" id="GO:0003950">
    <property type="term" value="F:NAD+ poly-ADP-ribosyltransferase activity"/>
    <property type="evidence" value="ECO:0007669"/>
    <property type="project" value="TreeGrafter"/>
</dbReference>
<dbReference type="Proteomes" id="UP000694890">
    <property type="component" value="Linkage group LG18"/>
</dbReference>
<evidence type="ECO:0000256" key="3">
    <source>
        <dbReference type="ARBA" id="ARBA00023242"/>
    </source>
</evidence>
<dbReference type="GeneID" id="108889264"/>
<dbReference type="AlphaFoldDB" id="A0AAJ8BLJ9"/>
<evidence type="ECO:0000259" key="5">
    <source>
        <dbReference type="PROSITE" id="PS50918"/>
    </source>
</evidence>
<organism evidence="6 7">
    <name type="scientific">Lates calcarifer</name>
    <name type="common">Barramundi</name>
    <name type="synonym">Holocentrus calcarifer</name>
    <dbReference type="NCBI Taxonomy" id="8187"/>
    <lineage>
        <taxon>Eukaryota</taxon>
        <taxon>Metazoa</taxon>
        <taxon>Chordata</taxon>
        <taxon>Craniata</taxon>
        <taxon>Vertebrata</taxon>
        <taxon>Euteleostomi</taxon>
        <taxon>Actinopterygii</taxon>
        <taxon>Neopterygii</taxon>
        <taxon>Teleostei</taxon>
        <taxon>Neoteleostei</taxon>
        <taxon>Acanthomorphata</taxon>
        <taxon>Carangaria</taxon>
        <taxon>Carangaria incertae sedis</taxon>
        <taxon>Centropomidae</taxon>
        <taxon>Lates</taxon>
    </lineage>
</organism>
<dbReference type="GO" id="GO:0008270">
    <property type="term" value="F:zinc ion binding"/>
    <property type="evidence" value="ECO:0007669"/>
    <property type="project" value="InterPro"/>
</dbReference>
<evidence type="ECO:0000256" key="1">
    <source>
        <dbReference type="ARBA" id="ARBA00004123"/>
    </source>
</evidence>
<feature type="domain" description="WWE" evidence="5">
    <location>
        <begin position="186"/>
        <end position="267"/>
    </location>
</feature>
<dbReference type="GO" id="GO:1990404">
    <property type="term" value="F:NAD+-protein mono-ADP-ribosyltransferase activity"/>
    <property type="evidence" value="ECO:0007669"/>
    <property type="project" value="TreeGrafter"/>
</dbReference>
<dbReference type="PROSITE" id="PS50918">
    <property type="entry name" value="WWE"/>
    <property type="match status" value="3"/>
</dbReference>
<gene>
    <name evidence="7" type="primary">si:ch211-244b2.3</name>
</gene>
<evidence type="ECO:0000256" key="4">
    <source>
        <dbReference type="ARBA" id="ARBA00024347"/>
    </source>
</evidence>
<dbReference type="Pfam" id="PF02825">
    <property type="entry name" value="WWE"/>
    <property type="match status" value="3"/>
</dbReference>
<proteinExistence type="inferred from homology"/>
<name>A0AAJ8BLJ9_LATCA</name>
<comment type="pathway">
    <text evidence="2">Protein modification; protein ubiquitination.</text>
</comment>
<dbReference type="InterPro" id="IPR037197">
    <property type="entry name" value="WWE_dom_sf"/>
</dbReference>
<dbReference type="Gene3D" id="3.30.720.50">
    <property type="match status" value="3"/>
</dbReference>
<dbReference type="InterPro" id="IPR051712">
    <property type="entry name" value="ARTD-AVP"/>
</dbReference>
<feature type="domain" description="WWE" evidence="5">
    <location>
        <begin position="287"/>
        <end position="370"/>
    </location>
</feature>
<protein>
    <submittedName>
        <fullName evidence="7">Uncharacterized protein si:ch211-244b2.3</fullName>
    </submittedName>
</protein>
<accession>A0AAJ8BLJ9</accession>
<evidence type="ECO:0000313" key="7">
    <source>
        <dbReference type="RefSeq" id="XP_050933833.1"/>
    </source>
</evidence>
<dbReference type="Pfam" id="PF23466">
    <property type="entry name" value="WWE_4"/>
    <property type="match status" value="1"/>
</dbReference>
<dbReference type="InterPro" id="IPR004170">
    <property type="entry name" value="WWE_dom"/>
</dbReference>
<dbReference type="SUPFAM" id="SSF117839">
    <property type="entry name" value="WWE domain"/>
    <property type="match status" value="3"/>
</dbReference>
<dbReference type="SMART" id="SM00678">
    <property type="entry name" value="WWE"/>
    <property type="match status" value="3"/>
</dbReference>
<feature type="domain" description="WWE" evidence="5">
    <location>
        <begin position="83"/>
        <end position="168"/>
    </location>
</feature>
<keyword evidence="3" id="KW-0539">Nucleus</keyword>
<dbReference type="RefSeq" id="XP_050933833.1">
    <property type="nucleotide sequence ID" value="XM_051077876.1"/>
</dbReference>
<reference evidence="7" key="1">
    <citation type="submission" date="2025-08" db="UniProtKB">
        <authorList>
            <consortium name="RefSeq"/>
        </authorList>
    </citation>
    <scope>IDENTIFICATION</scope>
    <source>
        <tissue evidence="7">Brain</tissue>
    </source>
</reference>
<dbReference type="KEGG" id="lcf:108889264"/>
<evidence type="ECO:0000313" key="6">
    <source>
        <dbReference type="Proteomes" id="UP000694890"/>
    </source>
</evidence>
<dbReference type="InterPro" id="IPR018123">
    <property type="entry name" value="WWE-dom_subgr"/>
</dbReference>
<dbReference type="PANTHER" id="PTHR45740:SF14">
    <property type="entry name" value="NOVEL PROTEIN"/>
    <property type="match status" value="1"/>
</dbReference>